<accession>A0A0V1B9X4</accession>
<gene>
    <name evidence="1" type="ORF">T01_7583</name>
</gene>
<organism evidence="1 2">
    <name type="scientific">Trichinella spiralis</name>
    <name type="common">Trichina worm</name>
    <dbReference type="NCBI Taxonomy" id="6334"/>
    <lineage>
        <taxon>Eukaryota</taxon>
        <taxon>Metazoa</taxon>
        <taxon>Ecdysozoa</taxon>
        <taxon>Nematoda</taxon>
        <taxon>Enoplea</taxon>
        <taxon>Dorylaimia</taxon>
        <taxon>Trichinellida</taxon>
        <taxon>Trichinellidae</taxon>
        <taxon>Trichinella</taxon>
    </lineage>
</organism>
<keyword evidence="2" id="KW-1185">Reference proteome</keyword>
<evidence type="ECO:0000313" key="1">
    <source>
        <dbReference type="EMBL" id="KRY33780.1"/>
    </source>
</evidence>
<dbReference type="AlphaFoldDB" id="A0A0V1B9X4"/>
<dbReference type="Proteomes" id="UP000054776">
    <property type="component" value="Unassembled WGS sequence"/>
</dbReference>
<evidence type="ECO:0000313" key="2">
    <source>
        <dbReference type="Proteomes" id="UP000054776"/>
    </source>
</evidence>
<feature type="non-terminal residue" evidence="1">
    <location>
        <position position="64"/>
    </location>
</feature>
<name>A0A0V1B9X4_TRISP</name>
<proteinExistence type="predicted"/>
<dbReference type="InParanoid" id="A0A0V1B9X4"/>
<comment type="caution">
    <text evidence="1">The sequence shown here is derived from an EMBL/GenBank/DDBJ whole genome shotgun (WGS) entry which is preliminary data.</text>
</comment>
<dbReference type="EMBL" id="JYDH01000077">
    <property type="protein sequence ID" value="KRY33780.1"/>
    <property type="molecule type" value="Genomic_DNA"/>
</dbReference>
<protein>
    <submittedName>
        <fullName evidence="1">Uncharacterized protein</fullName>
    </submittedName>
</protein>
<sequence length="64" mass="7053">MIVPALHVYCCDSNQHYTLRVPLCLSRKNADRAPNKWISNVGNSLVAYGLLRISTCVPCYGSGL</sequence>
<reference evidence="1 2" key="1">
    <citation type="submission" date="2015-01" db="EMBL/GenBank/DDBJ databases">
        <title>Evolution of Trichinella species and genotypes.</title>
        <authorList>
            <person name="Korhonen P.K."/>
            <person name="Edoardo P."/>
            <person name="Giuseppe L.R."/>
            <person name="Gasser R.B."/>
        </authorList>
    </citation>
    <scope>NUCLEOTIDE SEQUENCE [LARGE SCALE GENOMIC DNA]</scope>
    <source>
        <strain evidence="1">ISS3</strain>
    </source>
</reference>